<organism evidence="2 3">
    <name type="scientific">Pristionchus entomophagus</name>
    <dbReference type="NCBI Taxonomy" id="358040"/>
    <lineage>
        <taxon>Eukaryota</taxon>
        <taxon>Metazoa</taxon>
        <taxon>Ecdysozoa</taxon>
        <taxon>Nematoda</taxon>
        <taxon>Chromadorea</taxon>
        <taxon>Rhabditida</taxon>
        <taxon>Rhabditina</taxon>
        <taxon>Diplogasteromorpha</taxon>
        <taxon>Diplogasteroidea</taxon>
        <taxon>Neodiplogasteridae</taxon>
        <taxon>Pristionchus</taxon>
    </lineage>
</organism>
<keyword evidence="1" id="KW-0732">Signal</keyword>
<feature type="non-terminal residue" evidence="2">
    <location>
        <position position="1"/>
    </location>
</feature>
<dbReference type="SUPFAM" id="SSF81321">
    <property type="entry name" value="Family A G protein-coupled receptor-like"/>
    <property type="match status" value="1"/>
</dbReference>
<proteinExistence type="predicted"/>
<sequence>IGVLCNFLIVITTIKTSSLRTTCNVLIAICAGANIVHQLGGSLPRLPFLFDTPIEIDSELCILLIQPTYLFGNLEGSTVPCDMYHFRQNCETCSVT</sequence>
<feature type="signal peptide" evidence="1">
    <location>
        <begin position="1"/>
        <end position="18"/>
    </location>
</feature>
<name>A0AAV5TCM7_9BILA</name>
<gene>
    <name evidence="2" type="ORF">PENTCL1PPCAC_15095</name>
</gene>
<comment type="caution">
    <text evidence="2">The sequence shown here is derived from an EMBL/GenBank/DDBJ whole genome shotgun (WGS) entry which is preliminary data.</text>
</comment>
<accession>A0AAV5TCM7</accession>
<evidence type="ECO:0008006" key="4">
    <source>
        <dbReference type="Google" id="ProtNLM"/>
    </source>
</evidence>
<dbReference type="Proteomes" id="UP001432027">
    <property type="component" value="Unassembled WGS sequence"/>
</dbReference>
<evidence type="ECO:0000256" key="1">
    <source>
        <dbReference type="SAM" id="SignalP"/>
    </source>
</evidence>
<dbReference type="AlphaFoldDB" id="A0AAV5TCM7"/>
<dbReference type="InterPro" id="IPR047130">
    <property type="entry name" value="7TM_GPCR_Srsx_nematod"/>
</dbReference>
<feature type="chain" id="PRO_5043977820" description="G protein-coupled receptor" evidence="1">
    <location>
        <begin position="19"/>
        <end position="96"/>
    </location>
</feature>
<dbReference type="EMBL" id="BTSX01000004">
    <property type="protein sequence ID" value="GMS92920.1"/>
    <property type="molecule type" value="Genomic_DNA"/>
</dbReference>
<dbReference type="InterPro" id="IPR019424">
    <property type="entry name" value="7TM_GPCR_Srsx"/>
</dbReference>
<dbReference type="PANTHER" id="PTHR23360">
    <property type="entry name" value="G-PROTEIN COUPLED RECEPTORS FAMILY 1 PROFILE DOMAIN-CONTAINING PROTEIN-RELATED"/>
    <property type="match status" value="1"/>
</dbReference>
<dbReference type="Pfam" id="PF10320">
    <property type="entry name" value="7TM_GPCR_Srsx"/>
    <property type="match status" value="1"/>
</dbReference>
<evidence type="ECO:0000313" key="2">
    <source>
        <dbReference type="EMBL" id="GMS92920.1"/>
    </source>
</evidence>
<protein>
    <recommendedName>
        <fullName evidence="4">G protein-coupled receptor</fullName>
    </recommendedName>
</protein>
<reference evidence="2" key="1">
    <citation type="submission" date="2023-10" db="EMBL/GenBank/DDBJ databases">
        <title>Genome assembly of Pristionchus species.</title>
        <authorList>
            <person name="Yoshida K."/>
            <person name="Sommer R.J."/>
        </authorList>
    </citation>
    <scope>NUCLEOTIDE SEQUENCE</scope>
    <source>
        <strain evidence="2">RS0144</strain>
    </source>
</reference>
<evidence type="ECO:0000313" key="3">
    <source>
        <dbReference type="Proteomes" id="UP001432027"/>
    </source>
</evidence>
<dbReference type="PANTHER" id="PTHR23360:SF5">
    <property type="entry name" value="G-PROTEIN COUPLED RECEPTORS FAMILY 1 PROFILE DOMAIN-CONTAINING PROTEIN"/>
    <property type="match status" value="1"/>
</dbReference>
<keyword evidence="3" id="KW-1185">Reference proteome</keyword>